<evidence type="ECO:0000259" key="6">
    <source>
        <dbReference type="Pfam" id="PF00149"/>
    </source>
</evidence>
<dbReference type="STRING" id="740709.A10D4_01522"/>
<evidence type="ECO:0000256" key="4">
    <source>
        <dbReference type="ARBA" id="ARBA00023136"/>
    </source>
</evidence>
<name>K2LAM6_9GAMM</name>
<proteinExistence type="predicted"/>
<gene>
    <name evidence="7" type="ORF">A10D4_01522</name>
</gene>
<dbReference type="Pfam" id="PF00149">
    <property type="entry name" value="Metallophos"/>
    <property type="match status" value="1"/>
</dbReference>
<dbReference type="PATRIC" id="fig|740709.3.peg.305"/>
<keyword evidence="4" id="KW-0472">Membrane</keyword>
<evidence type="ECO:0000313" key="8">
    <source>
        <dbReference type="Proteomes" id="UP000014115"/>
    </source>
</evidence>
<dbReference type="EMBL" id="AMRG01000002">
    <property type="protein sequence ID" value="EKE86880.1"/>
    <property type="molecule type" value="Genomic_DNA"/>
</dbReference>
<evidence type="ECO:0000256" key="3">
    <source>
        <dbReference type="ARBA" id="ARBA00022723"/>
    </source>
</evidence>
<dbReference type="PANTHER" id="PTHR34990">
    <property type="entry name" value="UDP-2,3-DIACYLGLUCOSAMINE HYDROLASE-RELATED"/>
    <property type="match status" value="1"/>
</dbReference>
<dbReference type="Proteomes" id="UP000014115">
    <property type="component" value="Unassembled WGS sequence"/>
</dbReference>
<dbReference type="eggNOG" id="COG2908">
    <property type="taxonomic scope" value="Bacteria"/>
</dbReference>
<dbReference type="OrthoDB" id="9802481at2"/>
<organism evidence="7 8">
    <name type="scientific">Idiomarina xiamenensis 10-D-4</name>
    <dbReference type="NCBI Taxonomy" id="740709"/>
    <lineage>
        <taxon>Bacteria</taxon>
        <taxon>Pseudomonadati</taxon>
        <taxon>Pseudomonadota</taxon>
        <taxon>Gammaproteobacteria</taxon>
        <taxon>Alteromonadales</taxon>
        <taxon>Idiomarinaceae</taxon>
        <taxon>Idiomarina</taxon>
    </lineage>
</organism>
<dbReference type="InterPro" id="IPR043461">
    <property type="entry name" value="LpxH-like"/>
</dbReference>
<dbReference type="GO" id="GO:0016020">
    <property type="term" value="C:membrane"/>
    <property type="evidence" value="ECO:0007669"/>
    <property type="project" value="GOC"/>
</dbReference>
<keyword evidence="5" id="KW-0464">Manganese</keyword>
<reference evidence="7 8" key="1">
    <citation type="journal article" date="2012" name="J. Bacteriol.">
        <title>Genome Sequence of Idiomarina xiamenensis Type Strain 10-D-4.</title>
        <authorList>
            <person name="Lai Q."/>
            <person name="Wang L."/>
            <person name="Wang W."/>
            <person name="Shao Z."/>
        </authorList>
    </citation>
    <scope>NUCLEOTIDE SEQUENCE [LARGE SCALE GENOMIC DNA]</scope>
    <source>
        <strain evidence="7 8">10-D-4</strain>
    </source>
</reference>
<dbReference type="GO" id="GO:0008758">
    <property type="term" value="F:UDP-2,3-diacylglucosamine hydrolase activity"/>
    <property type="evidence" value="ECO:0007669"/>
    <property type="project" value="TreeGrafter"/>
</dbReference>
<evidence type="ECO:0000256" key="1">
    <source>
        <dbReference type="ARBA" id="ARBA00022475"/>
    </source>
</evidence>
<keyword evidence="2" id="KW-0997">Cell inner membrane</keyword>
<dbReference type="GO" id="GO:0009245">
    <property type="term" value="P:lipid A biosynthetic process"/>
    <property type="evidence" value="ECO:0007669"/>
    <property type="project" value="TreeGrafter"/>
</dbReference>
<dbReference type="AlphaFoldDB" id="K2LAM6"/>
<evidence type="ECO:0000256" key="5">
    <source>
        <dbReference type="ARBA" id="ARBA00023211"/>
    </source>
</evidence>
<comment type="caution">
    <text evidence="7">The sequence shown here is derived from an EMBL/GenBank/DDBJ whole genome shotgun (WGS) entry which is preliminary data.</text>
</comment>
<dbReference type="InterPro" id="IPR004843">
    <property type="entry name" value="Calcineurin-like_PHP"/>
</dbReference>
<dbReference type="RefSeq" id="WP_008487273.1">
    <property type="nucleotide sequence ID" value="NZ_AMRG01000002.1"/>
</dbReference>
<feature type="domain" description="Calcineurin-like phosphoesterase" evidence="6">
    <location>
        <begin position="6"/>
        <end position="211"/>
    </location>
</feature>
<keyword evidence="3" id="KW-0479">Metal-binding</keyword>
<evidence type="ECO:0000313" key="7">
    <source>
        <dbReference type="EMBL" id="EKE86880.1"/>
    </source>
</evidence>
<dbReference type="Gene3D" id="3.60.21.10">
    <property type="match status" value="1"/>
</dbReference>
<evidence type="ECO:0000256" key="2">
    <source>
        <dbReference type="ARBA" id="ARBA00022519"/>
    </source>
</evidence>
<keyword evidence="8" id="KW-1185">Reference proteome</keyword>
<accession>K2LAM6</accession>
<protein>
    <recommendedName>
        <fullName evidence="6">Calcineurin-like phosphoesterase domain-containing protein</fullName>
    </recommendedName>
</protein>
<dbReference type="InterPro" id="IPR029052">
    <property type="entry name" value="Metallo-depent_PP-like"/>
</dbReference>
<keyword evidence="1" id="KW-1003">Cell membrane</keyword>
<dbReference type="SUPFAM" id="SSF56300">
    <property type="entry name" value="Metallo-dependent phosphatases"/>
    <property type="match status" value="1"/>
</dbReference>
<dbReference type="CDD" id="cd07398">
    <property type="entry name" value="MPP_YbbF-LpxH"/>
    <property type="match status" value="1"/>
</dbReference>
<sequence length="264" mass="30904">MTLSARAVFISDVHLGTKDCQAKRLLSFLRHLDCQRLYLVGDIVDLWSMKKRGIRFGKHQLDVVRQLLKLARKGTELVYITGNHDEDLRHVLKDYPFHDGINNIQLCNHYRHHTHDGRQLLVIHGDQFDLHSGCHRLLAFVGDKLYDVILNLNRYYNRWREARGYGYWSLSQYLKQRTQKARQYIQRFEESAAAYAKRKGYDGVICGHIHHANIRDIDGISYYNDGDWVESCSAIIEDHNGTLRLLDVNQWLHQQQQVPLANIA</sequence>
<dbReference type="GO" id="GO:0046872">
    <property type="term" value="F:metal ion binding"/>
    <property type="evidence" value="ECO:0007669"/>
    <property type="project" value="UniProtKB-KW"/>
</dbReference>
<dbReference type="PANTHER" id="PTHR34990:SF2">
    <property type="entry name" value="BLL8164 PROTEIN"/>
    <property type="match status" value="1"/>
</dbReference>